<dbReference type="Gene3D" id="6.10.140.910">
    <property type="match status" value="1"/>
</dbReference>
<evidence type="ECO:0000256" key="2">
    <source>
        <dbReference type="SAM" id="Coils"/>
    </source>
</evidence>
<dbReference type="EMBL" id="JADGKB010000012">
    <property type="protein sequence ID" value="KAJ3260336.1"/>
    <property type="molecule type" value="Genomic_DNA"/>
</dbReference>
<dbReference type="InterPro" id="IPR009449">
    <property type="entry name" value="Sec2_N"/>
</dbReference>
<sequence length="548" mass="62461">MENEKEIGIQGKLEAISQKHKRQESGVSISISKNSSNSSSDDNIPLGHSRAASNTNNNNLGRLTVDSRTRSLSNLSDVPPTLVNLKEQDKNCECRKVINKSDPRKCQICQGHFASIVKAFQDRNYYTKELEQARSQLELARKAQDKSMEEVGRLRAKIASLEDDIDSKNDEISKLKKEMEIMGEKLLEEIAARKELQTSKDAVQDELEELTKSLFEEANTLVANEARERHGAQLLQQQTAKQLAETKLHLQTEQAELRQLRVRINQLETQQEQWLQERAKQKPSILPVEVPSGEEATVSLDQLIDPQLFSHFKELFEEGPNMKATKFRDLIFMRNALEDDVTPCLRFGGNPRTSTKKFIDAIVLNHCFIEEMTPEQIKELEDRDEKNKLASQQSLEKEPPTPSASLFNKTMLERLSNALSTTPVLPNTGGCSTCGREEKYQYRFKITDVQEDSWYPICLNCKDRLLAVCDFYRLIRNVRQGVYSTKTAEQVYFEALNIKRKMFFTRIGLGNIQNADLILTKLEPISPNQNLLSDYNNLVSPGANTNFK</sequence>
<feature type="coiled-coil region" evidence="2">
    <location>
        <begin position="243"/>
        <end position="277"/>
    </location>
</feature>
<organism evidence="5 6">
    <name type="scientific">Boothiomyces macroporosus</name>
    <dbReference type="NCBI Taxonomy" id="261099"/>
    <lineage>
        <taxon>Eukaryota</taxon>
        <taxon>Fungi</taxon>
        <taxon>Fungi incertae sedis</taxon>
        <taxon>Chytridiomycota</taxon>
        <taxon>Chytridiomycota incertae sedis</taxon>
        <taxon>Chytridiomycetes</taxon>
        <taxon>Rhizophydiales</taxon>
        <taxon>Terramycetaceae</taxon>
        <taxon>Boothiomyces</taxon>
    </lineage>
</organism>
<feature type="compositionally biased region" description="Low complexity" evidence="3">
    <location>
        <begin position="28"/>
        <end position="44"/>
    </location>
</feature>
<reference evidence="5" key="1">
    <citation type="submission" date="2020-05" db="EMBL/GenBank/DDBJ databases">
        <title>Phylogenomic resolution of chytrid fungi.</title>
        <authorList>
            <person name="Stajich J.E."/>
            <person name="Amses K."/>
            <person name="Simmons R."/>
            <person name="Seto K."/>
            <person name="Myers J."/>
            <person name="Bonds A."/>
            <person name="Quandt C.A."/>
            <person name="Barry K."/>
            <person name="Liu P."/>
            <person name="Grigoriev I."/>
            <person name="Longcore J.E."/>
            <person name="James T.Y."/>
        </authorList>
    </citation>
    <scope>NUCLEOTIDE SEQUENCE</scope>
    <source>
        <strain evidence="5">PLAUS21</strain>
    </source>
</reference>
<evidence type="ECO:0000256" key="3">
    <source>
        <dbReference type="SAM" id="MobiDB-lite"/>
    </source>
</evidence>
<proteinExistence type="predicted"/>
<feature type="coiled-coil region" evidence="2">
    <location>
        <begin position="123"/>
        <end position="213"/>
    </location>
</feature>
<evidence type="ECO:0000313" key="6">
    <source>
        <dbReference type="Proteomes" id="UP001210925"/>
    </source>
</evidence>
<feature type="region of interest" description="Disordered" evidence="3">
    <location>
        <begin position="1"/>
        <end position="62"/>
    </location>
</feature>
<dbReference type="GO" id="GO:0006887">
    <property type="term" value="P:exocytosis"/>
    <property type="evidence" value="ECO:0007669"/>
    <property type="project" value="TreeGrafter"/>
</dbReference>
<comment type="caution">
    <text evidence="5">The sequence shown here is derived from an EMBL/GenBank/DDBJ whole genome shotgun (WGS) entry which is preliminary data.</text>
</comment>
<dbReference type="GO" id="GO:0070319">
    <property type="term" value="C:Golgi to plasma membrane transport vesicle"/>
    <property type="evidence" value="ECO:0007669"/>
    <property type="project" value="TreeGrafter"/>
</dbReference>
<dbReference type="PANTHER" id="PTHR14430:SF0">
    <property type="entry name" value="SEC2P DOMAIN-CONTAINING PROTEIN"/>
    <property type="match status" value="1"/>
</dbReference>
<dbReference type="Proteomes" id="UP001210925">
    <property type="component" value="Unassembled WGS sequence"/>
</dbReference>
<dbReference type="Pfam" id="PF25555">
    <property type="entry name" value="RAB3A-like_C"/>
    <property type="match status" value="1"/>
</dbReference>
<evidence type="ECO:0000256" key="1">
    <source>
        <dbReference type="ARBA" id="ARBA00023054"/>
    </source>
</evidence>
<dbReference type="GO" id="GO:0005085">
    <property type="term" value="F:guanyl-nucleotide exchange factor activity"/>
    <property type="evidence" value="ECO:0007669"/>
    <property type="project" value="InterPro"/>
</dbReference>
<dbReference type="AlphaFoldDB" id="A0AAD5Y5S5"/>
<gene>
    <name evidence="5" type="primary">SEC2</name>
    <name evidence="5" type="ORF">HK103_000971</name>
</gene>
<feature type="compositionally biased region" description="Polar residues" evidence="3">
    <location>
        <begin position="51"/>
        <end position="61"/>
    </location>
</feature>
<keyword evidence="6" id="KW-1185">Reference proteome</keyword>
<dbReference type="Pfam" id="PF06428">
    <property type="entry name" value="Sec2p"/>
    <property type="match status" value="1"/>
</dbReference>
<keyword evidence="1 2" id="KW-0175">Coiled coil</keyword>
<dbReference type="SUPFAM" id="SSF144284">
    <property type="entry name" value="Sec2 N-terminal region"/>
    <property type="match status" value="1"/>
</dbReference>
<dbReference type="GO" id="GO:0051286">
    <property type="term" value="C:cell tip"/>
    <property type="evidence" value="ECO:0007669"/>
    <property type="project" value="TreeGrafter"/>
</dbReference>
<feature type="domain" description="GDP/GTP exchange factor Sec2 N-terminal" evidence="4">
    <location>
        <begin position="129"/>
        <end position="267"/>
    </location>
</feature>
<protein>
    <submittedName>
        <fullName evidence="5">Rab guanine nucleotide exchange factor S2</fullName>
    </submittedName>
</protein>
<evidence type="ECO:0000313" key="5">
    <source>
        <dbReference type="EMBL" id="KAJ3260336.1"/>
    </source>
</evidence>
<accession>A0AAD5Y5S5</accession>
<dbReference type="CDD" id="cd21044">
    <property type="entry name" value="Rab11BD_RAB3IP_like"/>
    <property type="match status" value="1"/>
</dbReference>
<name>A0AAD5Y5S5_9FUNG</name>
<feature type="region of interest" description="Disordered" evidence="3">
    <location>
        <begin position="381"/>
        <end position="404"/>
    </location>
</feature>
<dbReference type="PANTHER" id="PTHR14430">
    <property type="entry name" value="RABIN3-RELATED"/>
    <property type="match status" value="1"/>
</dbReference>
<evidence type="ECO:0000259" key="4">
    <source>
        <dbReference type="Pfam" id="PF06428"/>
    </source>
</evidence>
<dbReference type="InterPro" id="IPR040351">
    <property type="entry name" value="RAB3IL/RAB3IP/Sec2"/>
</dbReference>